<keyword evidence="1" id="KW-1133">Transmembrane helix</keyword>
<accession>A0A1J6HVV4</accession>
<feature type="transmembrane region" description="Helical" evidence="1">
    <location>
        <begin position="112"/>
        <end position="130"/>
    </location>
</feature>
<dbReference type="Proteomes" id="UP000182985">
    <property type="component" value="Unassembled WGS sequence"/>
</dbReference>
<protein>
    <submittedName>
        <fullName evidence="2">Uncharacterized protein</fullName>
    </submittedName>
</protein>
<proteinExistence type="predicted"/>
<keyword evidence="1" id="KW-0472">Membrane</keyword>
<feature type="transmembrane region" description="Helical" evidence="1">
    <location>
        <begin position="31"/>
        <end position="48"/>
    </location>
</feature>
<evidence type="ECO:0000313" key="2">
    <source>
        <dbReference type="EMBL" id="OIS92335.1"/>
    </source>
</evidence>
<evidence type="ECO:0000256" key="1">
    <source>
        <dbReference type="SAM" id="Phobius"/>
    </source>
</evidence>
<keyword evidence="3" id="KW-1185">Reference proteome</keyword>
<feature type="transmembrane region" description="Helical" evidence="1">
    <location>
        <begin position="54"/>
        <end position="73"/>
    </location>
</feature>
<reference evidence="2 3" key="1">
    <citation type="submission" date="2016-10" db="EMBL/GenBank/DDBJ databases">
        <title>The Draft Genome Sequence of the Potato Rhizosphere Bacteria Ochrobactrum sp. IPA7.2.</title>
        <authorList>
            <person name="Gogoleva N.E."/>
            <person name="Khlopko Y.A."/>
            <person name="Burygin G.L."/>
            <person name="Plotnikov A.O."/>
        </authorList>
    </citation>
    <scope>NUCLEOTIDE SEQUENCE [LARGE SCALE GENOMIC DNA]</scope>
    <source>
        <strain evidence="2 3">IPA7.2</strain>
    </source>
</reference>
<dbReference type="OrthoDB" id="6443879at2"/>
<comment type="caution">
    <text evidence="2">The sequence shown here is derived from an EMBL/GenBank/DDBJ whole genome shotgun (WGS) entry which is preliminary data.</text>
</comment>
<gene>
    <name evidence="2" type="ORF">BLA27_16650</name>
</gene>
<dbReference type="AlphaFoldDB" id="A0A1J6HVV4"/>
<dbReference type="EMBL" id="MOEC01000017">
    <property type="protein sequence ID" value="OIS92335.1"/>
    <property type="molecule type" value="Genomic_DNA"/>
</dbReference>
<evidence type="ECO:0000313" key="3">
    <source>
        <dbReference type="Proteomes" id="UP000182985"/>
    </source>
</evidence>
<dbReference type="RefSeq" id="WP_071632694.1">
    <property type="nucleotide sequence ID" value="NZ_JBCAUP010000018.1"/>
</dbReference>
<feature type="transmembrane region" description="Helical" evidence="1">
    <location>
        <begin position="142"/>
        <end position="163"/>
    </location>
</feature>
<keyword evidence="1" id="KW-0812">Transmembrane</keyword>
<organism evidence="2 3">
    <name type="scientific">Brucella cytisi</name>
    <dbReference type="NCBI Taxonomy" id="407152"/>
    <lineage>
        <taxon>Bacteria</taxon>
        <taxon>Pseudomonadati</taxon>
        <taxon>Pseudomonadota</taxon>
        <taxon>Alphaproteobacteria</taxon>
        <taxon>Hyphomicrobiales</taxon>
        <taxon>Brucellaceae</taxon>
        <taxon>Brucella/Ochrobactrum group</taxon>
        <taxon>Brucella</taxon>
    </lineage>
</organism>
<sequence length="171" mass="18207">MTSKSMKNTIDNLTLSVETTDERKIDIVENALLLVIACLLGLVANWVGTNVTPIQALPGMMVLYAASIGGLILARFMPFYLPSVAWVSLIAIIITIPGVPGADYVLAKVGELNFLALATPALAYGGLALTRNEFEIARRSGWKIVIVAICVMIGTYLGSVVVADLTLRITG</sequence>
<feature type="transmembrane region" description="Helical" evidence="1">
    <location>
        <begin position="80"/>
        <end position="100"/>
    </location>
</feature>
<name>A0A1J6HVV4_9HYPH</name>